<dbReference type="InParanoid" id="A0A482WY30"/>
<keyword evidence="1" id="KW-0812">Transmembrane</keyword>
<gene>
    <name evidence="2" type="ORF">LSTR_LSTR006102</name>
</gene>
<evidence type="ECO:0000256" key="1">
    <source>
        <dbReference type="SAM" id="Phobius"/>
    </source>
</evidence>
<reference evidence="2 3" key="1">
    <citation type="journal article" date="2017" name="Gigascience">
        <title>Genome sequence of the small brown planthopper, Laodelphax striatellus.</title>
        <authorList>
            <person name="Zhu J."/>
            <person name="Jiang F."/>
            <person name="Wang X."/>
            <person name="Yang P."/>
            <person name="Bao Y."/>
            <person name="Zhao W."/>
            <person name="Wang W."/>
            <person name="Lu H."/>
            <person name="Wang Q."/>
            <person name="Cui N."/>
            <person name="Li J."/>
            <person name="Chen X."/>
            <person name="Luo L."/>
            <person name="Yu J."/>
            <person name="Kang L."/>
            <person name="Cui F."/>
        </authorList>
    </citation>
    <scope>NUCLEOTIDE SEQUENCE [LARGE SCALE GENOMIC DNA]</scope>
    <source>
        <strain evidence="2">Lst14</strain>
    </source>
</reference>
<sequence>MSAPCTTFLVQFPYIPSLFRQCVTSDILSHIPELDQCMKRHSVPKMDRMSLDQTVVGTKCHAPIRTVVLCYAVVVATCALFECIVGGVAIPAISEVRDLQPAHLQHVPTPTFV</sequence>
<keyword evidence="1" id="KW-1133">Transmembrane helix</keyword>
<protein>
    <submittedName>
        <fullName evidence="2">Uncharacterized protein</fullName>
    </submittedName>
</protein>
<accession>A0A482WY30</accession>
<keyword evidence="1" id="KW-0472">Membrane</keyword>
<dbReference type="AlphaFoldDB" id="A0A482WY30"/>
<evidence type="ECO:0000313" key="2">
    <source>
        <dbReference type="EMBL" id="RZF38507.1"/>
    </source>
</evidence>
<dbReference type="Proteomes" id="UP000291343">
    <property type="component" value="Unassembled WGS sequence"/>
</dbReference>
<evidence type="ECO:0000313" key="3">
    <source>
        <dbReference type="Proteomes" id="UP000291343"/>
    </source>
</evidence>
<proteinExistence type="predicted"/>
<organism evidence="2 3">
    <name type="scientific">Laodelphax striatellus</name>
    <name type="common">Small brown planthopper</name>
    <name type="synonym">Delphax striatella</name>
    <dbReference type="NCBI Taxonomy" id="195883"/>
    <lineage>
        <taxon>Eukaryota</taxon>
        <taxon>Metazoa</taxon>
        <taxon>Ecdysozoa</taxon>
        <taxon>Arthropoda</taxon>
        <taxon>Hexapoda</taxon>
        <taxon>Insecta</taxon>
        <taxon>Pterygota</taxon>
        <taxon>Neoptera</taxon>
        <taxon>Paraneoptera</taxon>
        <taxon>Hemiptera</taxon>
        <taxon>Auchenorrhyncha</taxon>
        <taxon>Fulgoroidea</taxon>
        <taxon>Delphacidae</taxon>
        <taxon>Criomorphinae</taxon>
        <taxon>Laodelphax</taxon>
    </lineage>
</organism>
<comment type="caution">
    <text evidence="2">The sequence shown here is derived from an EMBL/GenBank/DDBJ whole genome shotgun (WGS) entry which is preliminary data.</text>
</comment>
<dbReference type="EMBL" id="QKKF02022243">
    <property type="protein sequence ID" value="RZF38507.1"/>
    <property type="molecule type" value="Genomic_DNA"/>
</dbReference>
<keyword evidence="3" id="KW-1185">Reference proteome</keyword>
<name>A0A482WY30_LAOST</name>
<feature type="transmembrane region" description="Helical" evidence="1">
    <location>
        <begin position="68"/>
        <end position="93"/>
    </location>
</feature>